<feature type="chain" id="PRO_5046045769" evidence="1">
    <location>
        <begin position="22"/>
        <end position="383"/>
    </location>
</feature>
<reference evidence="4" key="1">
    <citation type="journal article" date="2019" name="Int. J. Syst. Evol. Microbiol.">
        <title>The Global Catalogue of Microorganisms (GCM) 10K type strain sequencing project: providing services to taxonomists for standard genome sequencing and annotation.</title>
        <authorList>
            <consortium name="The Broad Institute Genomics Platform"/>
            <consortium name="The Broad Institute Genome Sequencing Center for Infectious Disease"/>
            <person name="Wu L."/>
            <person name="Ma J."/>
        </authorList>
    </citation>
    <scope>NUCLEOTIDE SEQUENCE [LARGE SCALE GENOMIC DNA]</scope>
    <source>
        <strain evidence="4">CCUG 30340</strain>
    </source>
</reference>
<keyword evidence="4" id="KW-1185">Reference proteome</keyword>
<dbReference type="GO" id="GO:0016787">
    <property type="term" value="F:hydrolase activity"/>
    <property type="evidence" value="ECO:0007669"/>
    <property type="project" value="UniProtKB-KW"/>
</dbReference>
<dbReference type="RefSeq" id="WP_380019768.1">
    <property type="nucleotide sequence ID" value="NZ_JBHSHD010000006.1"/>
</dbReference>
<dbReference type="InterPro" id="IPR001466">
    <property type="entry name" value="Beta-lactam-related"/>
</dbReference>
<dbReference type="InterPro" id="IPR012338">
    <property type="entry name" value="Beta-lactam/transpept-like"/>
</dbReference>
<protein>
    <submittedName>
        <fullName evidence="3">Serine hydrolase domain-containing protein</fullName>
        <ecNumber evidence="3">3.-.-.-</ecNumber>
    </submittedName>
</protein>
<proteinExistence type="predicted"/>
<gene>
    <name evidence="3" type="ORF">ACFO6Q_06450</name>
</gene>
<name>A0ABV9QRJ0_9GAMM</name>
<dbReference type="InterPro" id="IPR050789">
    <property type="entry name" value="Diverse_Enzym_Activities"/>
</dbReference>
<comment type="caution">
    <text evidence="3">The sequence shown here is derived from an EMBL/GenBank/DDBJ whole genome shotgun (WGS) entry which is preliminary data.</text>
</comment>
<keyword evidence="1" id="KW-0732">Signal</keyword>
<organism evidence="3 4">
    <name type="scientific">Dokdonella ginsengisoli</name>
    <dbReference type="NCBI Taxonomy" id="363846"/>
    <lineage>
        <taxon>Bacteria</taxon>
        <taxon>Pseudomonadati</taxon>
        <taxon>Pseudomonadota</taxon>
        <taxon>Gammaproteobacteria</taxon>
        <taxon>Lysobacterales</taxon>
        <taxon>Rhodanobacteraceae</taxon>
        <taxon>Dokdonella</taxon>
    </lineage>
</organism>
<feature type="domain" description="Beta-lactamase-related" evidence="2">
    <location>
        <begin position="61"/>
        <end position="352"/>
    </location>
</feature>
<evidence type="ECO:0000256" key="1">
    <source>
        <dbReference type="SAM" id="SignalP"/>
    </source>
</evidence>
<dbReference type="Pfam" id="PF00144">
    <property type="entry name" value="Beta-lactamase"/>
    <property type="match status" value="1"/>
</dbReference>
<evidence type="ECO:0000259" key="2">
    <source>
        <dbReference type="Pfam" id="PF00144"/>
    </source>
</evidence>
<sequence length="383" mass="41784">MSRRFLGPLLGLLLVSANAGAAPAALPAPEATSDGWPVADPARLGWDTAKLEEIAARIAARDLKGVTSVLVADHGRLVYEHYFNGGARDTLNDMRSATKTLTAVLVGAAIDRGRIPDVSARVYPYFRDLAPLRNADPRKDAFTLEDLLTMSSLWECDDENPFSSGNEERMYVTEHWLRFALELPIKGFAPWMAKPADSPYGRAFSYCTAASFVAGAVVERATRQPLDAFAAQVLEKPLGIARSQWSRSPDGVAMGGGGARYSSRDIARIGAMLADGGRWQGKPVISQRWVEAMLTPRAQARDDADYGYQIWRFRYAQDGREQAVWAMSGNGGNYVFVLPERGLVAVVTSRAYNQRDSHPQSQALFRELILAAAPAAAQVPAPR</sequence>
<dbReference type="EMBL" id="JBHSHD010000006">
    <property type="protein sequence ID" value="MFC4819955.1"/>
    <property type="molecule type" value="Genomic_DNA"/>
</dbReference>
<dbReference type="PANTHER" id="PTHR43283:SF7">
    <property type="entry name" value="BETA-LACTAMASE-RELATED DOMAIN-CONTAINING PROTEIN"/>
    <property type="match status" value="1"/>
</dbReference>
<accession>A0ABV9QRJ0</accession>
<dbReference type="Proteomes" id="UP001595886">
    <property type="component" value="Unassembled WGS sequence"/>
</dbReference>
<dbReference type="EC" id="3.-.-.-" evidence="3"/>
<dbReference type="PANTHER" id="PTHR43283">
    <property type="entry name" value="BETA-LACTAMASE-RELATED"/>
    <property type="match status" value="1"/>
</dbReference>
<dbReference type="Gene3D" id="3.40.710.10">
    <property type="entry name" value="DD-peptidase/beta-lactamase superfamily"/>
    <property type="match status" value="1"/>
</dbReference>
<keyword evidence="3" id="KW-0378">Hydrolase</keyword>
<evidence type="ECO:0000313" key="4">
    <source>
        <dbReference type="Proteomes" id="UP001595886"/>
    </source>
</evidence>
<dbReference type="SUPFAM" id="SSF56601">
    <property type="entry name" value="beta-lactamase/transpeptidase-like"/>
    <property type="match status" value="1"/>
</dbReference>
<feature type="signal peptide" evidence="1">
    <location>
        <begin position="1"/>
        <end position="21"/>
    </location>
</feature>
<evidence type="ECO:0000313" key="3">
    <source>
        <dbReference type="EMBL" id="MFC4819955.1"/>
    </source>
</evidence>